<comment type="caution">
    <text evidence="1">The sequence shown here is derived from an EMBL/GenBank/DDBJ whole genome shotgun (WGS) entry which is preliminary data.</text>
</comment>
<dbReference type="PROSITE" id="PS51257">
    <property type="entry name" value="PROKAR_LIPOPROTEIN"/>
    <property type="match status" value="1"/>
</dbReference>
<dbReference type="OrthoDB" id="794725at2"/>
<keyword evidence="2" id="KW-1185">Reference proteome</keyword>
<organism evidence="1 2">
    <name type="scientific">Mucilaginibacter aquatilis</name>
    <dbReference type="NCBI Taxonomy" id="1517760"/>
    <lineage>
        <taxon>Bacteria</taxon>
        <taxon>Pseudomonadati</taxon>
        <taxon>Bacteroidota</taxon>
        <taxon>Sphingobacteriia</taxon>
        <taxon>Sphingobacteriales</taxon>
        <taxon>Sphingobacteriaceae</taxon>
        <taxon>Mucilaginibacter</taxon>
    </lineage>
</organism>
<reference evidence="1 2" key="1">
    <citation type="submission" date="2019-12" db="EMBL/GenBank/DDBJ databases">
        <title>Mucilaginibacter sp. HME9299 genome sequencing and assembly.</title>
        <authorList>
            <person name="Kang H."/>
            <person name="Kim H."/>
            <person name="Joh K."/>
        </authorList>
    </citation>
    <scope>NUCLEOTIDE SEQUENCE [LARGE SCALE GENOMIC DNA]</scope>
    <source>
        <strain evidence="1 2">HME9299</strain>
    </source>
</reference>
<protein>
    <recommendedName>
        <fullName evidence="3">Lipoprotein</fullName>
    </recommendedName>
</protein>
<dbReference type="Proteomes" id="UP000434850">
    <property type="component" value="Unassembled WGS sequence"/>
</dbReference>
<evidence type="ECO:0000313" key="1">
    <source>
        <dbReference type="EMBL" id="MVN92949.1"/>
    </source>
</evidence>
<name>A0A6I4IHX3_9SPHI</name>
<sequence>MRKHLVYVLLSATMGLSSCLKGPEPDSTPVIQPQGNFAGQFTKIHRNVLNNKRDTVKLNIQLKLTGNKYEAINTDERHAASNGAFEYNRQFIVWYDNTITTAANLNLPPYHLHGQFAYQFDGTNFSFSASDYADTVKYVYALKKQ</sequence>
<accession>A0A6I4IHX3</accession>
<gene>
    <name evidence="1" type="ORF">GO816_17590</name>
</gene>
<evidence type="ECO:0000313" key="2">
    <source>
        <dbReference type="Proteomes" id="UP000434850"/>
    </source>
</evidence>
<dbReference type="AlphaFoldDB" id="A0A6I4IHX3"/>
<dbReference type="RefSeq" id="WP_157543271.1">
    <property type="nucleotide sequence ID" value="NZ_WQLA01000008.1"/>
</dbReference>
<dbReference type="EMBL" id="WQLA01000008">
    <property type="protein sequence ID" value="MVN92949.1"/>
    <property type="molecule type" value="Genomic_DNA"/>
</dbReference>
<evidence type="ECO:0008006" key="3">
    <source>
        <dbReference type="Google" id="ProtNLM"/>
    </source>
</evidence>
<proteinExistence type="predicted"/>